<keyword evidence="1" id="KW-0812">Transmembrane</keyword>
<dbReference type="Proteomes" id="UP001642540">
    <property type="component" value="Unassembled WGS sequence"/>
</dbReference>
<evidence type="ECO:0008006" key="4">
    <source>
        <dbReference type="Google" id="ProtNLM"/>
    </source>
</evidence>
<evidence type="ECO:0000313" key="3">
    <source>
        <dbReference type="Proteomes" id="UP001642540"/>
    </source>
</evidence>
<reference evidence="2 3" key="1">
    <citation type="submission" date="2024-08" db="EMBL/GenBank/DDBJ databases">
        <authorList>
            <person name="Cucini C."/>
            <person name="Frati F."/>
        </authorList>
    </citation>
    <scope>NUCLEOTIDE SEQUENCE [LARGE SCALE GENOMIC DNA]</scope>
</reference>
<protein>
    <recommendedName>
        <fullName evidence="4">Ceramide phosphoethanolamine synthase</fullName>
    </recommendedName>
</protein>
<organism evidence="2 3">
    <name type="scientific">Orchesella dallaii</name>
    <dbReference type="NCBI Taxonomy" id="48710"/>
    <lineage>
        <taxon>Eukaryota</taxon>
        <taxon>Metazoa</taxon>
        <taxon>Ecdysozoa</taxon>
        <taxon>Arthropoda</taxon>
        <taxon>Hexapoda</taxon>
        <taxon>Collembola</taxon>
        <taxon>Entomobryomorpha</taxon>
        <taxon>Entomobryoidea</taxon>
        <taxon>Orchesellidae</taxon>
        <taxon>Orchesellinae</taxon>
        <taxon>Orchesella</taxon>
    </lineage>
</organism>
<sequence>MSKVGNVAWSWWPGLKETRGPVAFTILLALSAFFILELYLFTVVDSSPPGVVLPISTNSSQAPCHSSPFCVLDVKSLLLSPMDFYINKPVAILLNRALCLDSVLSANFVSFSHIMFSLASVRFLAHDSLWFRRLGVLLFLLRNLFDSLDGVIARADAEKLRIHDPYGKSQVPQEFKLPWTMMKPENIMMPDQLLPNSESLGNSFTFGYFIDGICDGIGCLMLMTACFLYLQRHAHRKGQVCYSPLSLVSVNGIRSSISTNTNGTISSGSGSKTPITKFDYNRPISKTFTKKVKDDYEEPAPPLYGISLIFSTLTESIYKFMITICSGISCGLGLPAVLYLFQLLLSSILWNRDILIYSKILEGSPADSSDDNHFKSKVIHSRRSLESDLDRRGRGERLRERDRLLEKRLPLMGERERLDETIVKRKV</sequence>
<dbReference type="Gene3D" id="1.20.120.1760">
    <property type="match status" value="1"/>
</dbReference>
<comment type="caution">
    <text evidence="2">The sequence shown here is derived from an EMBL/GenBank/DDBJ whole genome shotgun (WGS) entry which is preliminary data.</text>
</comment>
<proteinExistence type="predicted"/>
<dbReference type="EMBL" id="CAXLJM020000036">
    <property type="protein sequence ID" value="CAL8104953.1"/>
    <property type="molecule type" value="Genomic_DNA"/>
</dbReference>
<keyword evidence="3" id="KW-1185">Reference proteome</keyword>
<dbReference type="InterPro" id="IPR043130">
    <property type="entry name" value="CDP-OH_PTrfase_TM_dom"/>
</dbReference>
<name>A0ABP1QND2_9HEXA</name>
<accession>A0ABP1QND2</accession>
<feature type="transmembrane region" description="Helical" evidence="1">
    <location>
        <begin position="20"/>
        <end position="41"/>
    </location>
</feature>
<gene>
    <name evidence="2" type="ORF">ODALV1_LOCUS11911</name>
</gene>
<evidence type="ECO:0000313" key="2">
    <source>
        <dbReference type="EMBL" id="CAL8104953.1"/>
    </source>
</evidence>
<keyword evidence="1" id="KW-0472">Membrane</keyword>
<keyword evidence="1" id="KW-1133">Transmembrane helix</keyword>
<feature type="transmembrane region" description="Helical" evidence="1">
    <location>
        <begin position="103"/>
        <end position="125"/>
    </location>
</feature>
<feature type="transmembrane region" description="Helical" evidence="1">
    <location>
        <begin position="320"/>
        <end position="341"/>
    </location>
</feature>
<feature type="transmembrane region" description="Helical" evidence="1">
    <location>
        <begin position="206"/>
        <end position="230"/>
    </location>
</feature>
<evidence type="ECO:0000256" key="1">
    <source>
        <dbReference type="SAM" id="Phobius"/>
    </source>
</evidence>